<evidence type="ECO:0000259" key="4">
    <source>
        <dbReference type="PROSITE" id="PS50110"/>
    </source>
</evidence>
<dbReference type="InterPro" id="IPR007492">
    <property type="entry name" value="LytTR_DNA-bd_dom"/>
</dbReference>
<reference evidence="6" key="1">
    <citation type="submission" date="2014-12" db="EMBL/GenBank/DDBJ databases">
        <title>Genome sequence of Clostridium beijerinckii strain 59B.</title>
        <authorList>
            <person name="Little G.T."/>
            <person name="Minton N.P."/>
        </authorList>
    </citation>
    <scope>NUCLEOTIDE SEQUENCE [LARGE SCALE GENOMIC DNA]</scope>
    <source>
        <strain evidence="6">59B</strain>
    </source>
</reference>
<dbReference type="Pfam" id="PF04397">
    <property type="entry name" value="LytTR"/>
    <property type="match status" value="1"/>
</dbReference>
<dbReference type="KEGG" id="cbei:LF65_04466"/>
<dbReference type="STRING" id="1520.LF65_04466"/>
<proteinExistence type="predicted"/>
<dbReference type="GO" id="GO:0003677">
    <property type="term" value="F:DNA binding"/>
    <property type="evidence" value="ECO:0007669"/>
    <property type="project" value="InterPro"/>
</dbReference>
<evidence type="ECO:0000313" key="5">
    <source>
        <dbReference type="EMBL" id="AJH01004.2"/>
    </source>
</evidence>
<dbReference type="Pfam" id="PF00072">
    <property type="entry name" value="Response_reg"/>
    <property type="match status" value="1"/>
</dbReference>
<comment type="function">
    <text evidence="2">May play the central regulatory role in sporulation. It may be an element of the effector pathway responsible for the activation of sporulation genes in response to nutritional stress. Spo0A may act in concert with spo0H (a sigma factor) to control the expression of some genes that are critical to the sporulation process.</text>
</comment>
<dbReference type="SUPFAM" id="SSF52172">
    <property type="entry name" value="CheY-like"/>
    <property type="match status" value="1"/>
</dbReference>
<dbReference type="Gene3D" id="3.40.50.2300">
    <property type="match status" value="1"/>
</dbReference>
<dbReference type="SMART" id="SM00448">
    <property type="entry name" value="REC"/>
    <property type="match status" value="1"/>
</dbReference>
<organism evidence="5 6">
    <name type="scientific">Clostridium beijerinckii</name>
    <name type="common">Clostridium MP</name>
    <dbReference type="NCBI Taxonomy" id="1520"/>
    <lineage>
        <taxon>Bacteria</taxon>
        <taxon>Bacillati</taxon>
        <taxon>Bacillota</taxon>
        <taxon>Clostridia</taxon>
        <taxon>Eubacteriales</taxon>
        <taxon>Clostridiaceae</taxon>
        <taxon>Clostridium</taxon>
    </lineage>
</organism>
<dbReference type="Proteomes" id="UP000031866">
    <property type="component" value="Chromosome"/>
</dbReference>
<dbReference type="InterPro" id="IPR011006">
    <property type="entry name" value="CheY-like_superfamily"/>
</dbReference>
<sequence>MDWRVVLLYSIIIVEDDSIQRDILKRMILSVCDFVKIYEADSEMSALEIILNNDINMFLIDISLKQSSGLDLAMKIRSISKYEFRQIIFLTTHMEYITQAFKQTHCYDYIVKPYDKNDVQAMLNKIILNETSDLNNKVDNYSEEKDKEVVITLKNGVYVGIKVNDIIFIEVDGKNCDINTYNGVYTAYNISLKKILQLVDCNYIVQSHRAFAINTNYIYKIEKLDVKLSEVYFNECSKTAFLGYKFKNSIMSEFKKGKVIIC</sequence>
<dbReference type="AlphaFoldDB" id="A0A0B5QVL0"/>
<dbReference type="InterPro" id="IPR046947">
    <property type="entry name" value="LytR-like"/>
</dbReference>
<dbReference type="SMART" id="SM00850">
    <property type="entry name" value="LytTR"/>
    <property type="match status" value="1"/>
</dbReference>
<dbReference type="PANTHER" id="PTHR37299:SF1">
    <property type="entry name" value="STAGE 0 SPORULATION PROTEIN A HOMOLOG"/>
    <property type="match status" value="1"/>
</dbReference>
<feature type="modified residue" description="4-aspartylphosphate" evidence="3">
    <location>
        <position position="61"/>
    </location>
</feature>
<evidence type="ECO:0000256" key="1">
    <source>
        <dbReference type="ARBA" id="ARBA00018672"/>
    </source>
</evidence>
<dbReference type="PROSITE" id="PS50110">
    <property type="entry name" value="RESPONSE_REGULATORY"/>
    <property type="match status" value="1"/>
</dbReference>
<evidence type="ECO:0000256" key="2">
    <source>
        <dbReference type="ARBA" id="ARBA00024867"/>
    </source>
</evidence>
<name>A0A0B5QVL0_CLOBE</name>
<accession>A0A0B5QVL0</accession>
<protein>
    <recommendedName>
        <fullName evidence="1">Stage 0 sporulation protein A homolog</fullName>
    </recommendedName>
</protein>
<gene>
    <name evidence="5" type="ORF">LF65_04466</name>
</gene>
<dbReference type="InterPro" id="IPR001789">
    <property type="entry name" value="Sig_transdc_resp-reg_receiver"/>
</dbReference>
<dbReference type="EMBL" id="CP010086">
    <property type="protein sequence ID" value="AJH01004.2"/>
    <property type="molecule type" value="Genomic_DNA"/>
</dbReference>
<dbReference type="PANTHER" id="PTHR37299">
    <property type="entry name" value="TRANSCRIPTIONAL REGULATOR-RELATED"/>
    <property type="match status" value="1"/>
</dbReference>
<evidence type="ECO:0000313" key="6">
    <source>
        <dbReference type="Proteomes" id="UP000031866"/>
    </source>
</evidence>
<dbReference type="GO" id="GO:0000156">
    <property type="term" value="F:phosphorelay response regulator activity"/>
    <property type="evidence" value="ECO:0007669"/>
    <property type="project" value="InterPro"/>
</dbReference>
<feature type="domain" description="Response regulatory" evidence="4">
    <location>
        <begin position="10"/>
        <end position="127"/>
    </location>
</feature>
<dbReference type="Gene3D" id="2.40.50.1020">
    <property type="entry name" value="LytTr DNA-binding domain"/>
    <property type="match status" value="1"/>
</dbReference>
<evidence type="ECO:0000256" key="3">
    <source>
        <dbReference type="PROSITE-ProRule" id="PRU00169"/>
    </source>
</evidence>
<keyword evidence="3" id="KW-0597">Phosphoprotein</keyword>